<name>A0A939G6E7_9BACT</name>
<dbReference type="AlphaFoldDB" id="A0A939G6E7"/>
<proteinExistence type="predicted"/>
<gene>
    <name evidence="1" type="ORF">J2I48_12800</name>
</gene>
<sequence>MEKESRKRKSYTPEEYAIKLRGLTLLMNVVDKLHADRNDWDIEGDWNGTGVIYFVDSRNQSLFADYVDFDCRSIKLVNYNRPAARLTFFKKHRYWVLKNDDLTREDKLTRINAYINELIVKREILIDKTDNLSGMALSDAKGHIGRMQEEVHNWEQVLNNLDGYDMAVSNYQRDYQYLTLNYKYRAQDQEQEYKNGQEHLLNPQRDGRGVITQQRYNIIFIDVYEINREHPHQHKEIENFLNNFTLTSQTGKQQLYARVKPKDELVAFEESAQAQPELEKVVRNPTLFD</sequence>
<dbReference type="EMBL" id="JAFMYU010000009">
    <property type="protein sequence ID" value="MBO0931880.1"/>
    <property type="molecule type" value="Genomic_DNA"/>
</dbReference>
<protein>
    <submittedName>
        <fullName evidence="1">Uncharacterized protein</fullName>
    </submittedName>
</protein>
<dbReference type="Proteomes" id="UP000664795">
    <property type="component" value="Unassembled WGS sequence"/>
</dbReference>
<accession>A0A939G6E7</accession>
<keyword evidence="2" id="KW-1185">Reference proteome</keyword>
<organism evidence="1 2">
    <name type="scientific">Fibrella aquatilis</name>
    <dbReference type="NCBI Taxonomy" id="2817059"/>
    <lineage>
        <taxon>Bacteria</taxon>
        <taxon>Pseudomonadati</taxon>
        <taxon>Bacteroidota</taxon>
        <taxon>Cytophagia</taxon>
        <taxon>Cytophagales</taxon>
        <taxon>Spirosomataceae</taxon>
        <taxon>Fibrella</taxon>
    </lineage>
</organism>
<evidence type="ECO:0000313" key="2">
    <source>
        <dbReference type="Proteomes" id="UP000664795"/>
    </source>
</evidence>
<dbReference type="RefSeq" id="WP_207335851.1">
    <property type="nucleotide sequence ID" value="NZ_JAFMYU010000009.1"/>
</dbReference>
<comment type="caution">
    <text evidence="1">The sequence shown here is derived from an EMBL/GenBank/DDBJ whole genome shotgun (WGS) entry which is preliminary data.</text>
</comment>
<evidence type="ECO:0000313" key="1">
    <source>
        <dbReference type="EMBL" id="MBO0931880.1"/>
    </source>
</evidence>
<reference evidence="1 2" key="1">
    <citation type="submission" date="2021-03" db="EMBL/GenBank/DDBJ databases">
        <title>Fibrella sp. HMF5036 genome sequencing and assembly.</title>
        <authorList>
            <person name="Kang H."/>
            <person name="Kim H."/>
            <person name="Bae S."/>
            <person name="Joh K."/>
        </authorList>
    </citation>
    <scope>NUCLEOTIDE SEQUENCE [LARGE SCALE GENOMIC DNA]</scope>
    <source>
        <strain evidence="1 2">HMF5036</strain>
    </source>
</reference>